<dbReference type="PRINTS" id="PR00867">
    <property type="entry name" value="DNAPOLG"/>
</dbReference>
<dbReference type="PROSITE" id="PS00447">
    <property type="entry name" value="DNA_POLYMERASE_A"/>
    <property type="match status" value="1"/>
</dbReference>
<evidence type="ECO:0000313" key="8">
    <source>
        <dbReference type="EMBL" id="CAG8466455.1"/>
    </source>
</evidence>
<dbReference type="SMART" id="SM00482">
    <property type="entry name" value="POLAc"/>
    <property type="match status" value="1"/>
</dbReference>
<keyword evidence="9" id="KW-1185">Reference proteome</keyword>
<feature type="compositionally biased region" description="Basic and acidic residues" evidence="6">
    <location>
        <begin position="1109"/>
        <end position="1124"/>
    </location>
</feature>
<dbReference type="Pfam" id="PF18136">
    <property type="entry name" value="DNApol_Exo"/>
    <property type="match status" value="1"/>
</dbReference>
<feature type="region of interest" description="Disordered" evidence="6">
    <location>
        <begin position="1107"/>
        <end position="1131"/>
    </location>
</feature>
<evidence type="ECO:0000256" key="3">
    <source>
        <dbReference type="ARBA" id="ARBA00022695"/>
    </source>
</evidence>
<dbReference type="GO" id="GO:0008408">
    <property type="term" value="F:3'-5' exonuclease activity"/>
    <property type="evidence" value="ECO:0007669"/>
    <property type="project" value="TreeGrafter"/>
</dbReference>
<accession>A0A9N8VU48</accession>
<feature type="region of interest" description="Disordered" evidence="6">
    <location>
        <begin position="68"/>
        <end position="91"/>
    </location>
</feature>
<dbReference type="InterPro" id="IPR019760">
    <property type="entry name" value="DNA-dir_DNA_pol_A_CS"/>
</dbReference>
<reference evidence="8" key="1">
    <citation type="submission" date="2021-06" db="EMBL/GenBank/DDBJ databases">
        <authorList>
            <person name="Kallberg Y."/>
            <person name="Tangrot J."/>
            <person name="Rosling A."/>
        </authorList>
    </citation>
    <scope>NUCLEOTIDE SEQUENCE</scope>
    <source>
        <strain evidence="8">MT106</strain>
    </source>
</reference>
<dbReference type="SUPFAM" id="SSF56672">
    <property type="entry name" value="DNA/RNA polymerases"/>
    <property type="match status" value="1"/>
</dbReference>
<dbReference type="Pfam" id="PF00476">
    <property type="entry name" value="DNA_pol_A"/>
    <property type="match status" value="1"/>
</dbReference>
<comment type="caution">
    <text evidence="8">The sequence shown here is derived from an EMBL/GenBank/DDBJ whole genome shotgun (WGS) entry which is preliminary data.</text>
</comment>
<dbReference type="PANTHER" id="PTHR10267">
    <property type="entry name" value="DNA POLYMERASE SUBUNIT GAMMA-1"/>
    <property type="match status" value="1"/>
</dbReference>
<dbReference type="EC" id="2.7.7.7" evidence="1"/>
<dbReference type="Gene3D" id="3.30.420.390">
    <property type="match status" value="2"/>
</dbReference>
<keyword evidence="3" id="KW-0548">Nucleotidyltransferase</keyword>
<dbReference type="GO" id="GO:0003887">
    <property type="term" value="F:DNA-directed DNA polymerase activity"/>
    <property type="evidence" value="ECO:0007669"/>
    <property type="project" value="UniProtKB-KW"/>
</dbReference>
<dbReference type="GO" id="GO:0005760">
    <property type="term" value="C:gamma DNA polymerase complex"/>
    <property type="evidence" value="ECO:0007669"/>
    <property type="project" value="InterPro"/>
</dbReference>
<dbReference type="InterPro" id="IPR041336">
    <property type="entry name" value="DNApol_Exo"/>
</dbReference>
<dbReference type="GO" id="GO:0006264">
    <property type="term" value="P:mitochondrial DNA replication"/>
    <property type="evidence" value="ECO:0007669"/>
    <property type="project" value="TreeGrafter"/>
</dbReference>
<gene>
    <name evidence="8" type="ORF">AGERDE_LOCUS2517</name>
</gene>
<dbReference type="SUPFAM" id="SSF53098">
    <property type="entry name" value="Ribonuclease H-like"/>
    <property type="match status" value="1"/>
</dbReference>
<dbReference type="InterPro" id="IPR001098">
    <property type="entry name" value="DNA-dir_DNA_pol_A_palm_dom"/>
</dbReference>
<dbReference type="EMBL" id="CAJVPL010000213">
    <property type="protein sequence ID" value="CAG8466455.1"/>
    <property type="molecule type" value="Genomic_DNA"/>
</dbReference>
<evidence type="ECO:0000256" key="6">
    <source>
        <dbReference type="SAM" id="MobiDB-lite"/>
    </source>
</evidence>
<organism evidence="8 9">
    <name type="scientific">Ambispora gerdemannii</name>
    <dbReference type="NCBI Taxonomy" id="144530"/>
    <lineage>
        <taxon>Eukaryota</taxon>
        <taxon>Fungi</taxon>
        <taxon>Fungi incertae sedis</taxon>
        <taxon>Mucoromycota</taxon>
        <taxon>Glomeromycotina</taxon>
        <taxon>Glomeromycetes</taxon>
        <taxon>Archaeosporales</taxon>
        <taxon>Ambisporaceae</taxon>
        <taxon>Ambispora</taxon>
    </lineage>
</organism>
<dbReference type="OrthoDB" id="5588663at2759"/>
<dbReference type="GO" id="GO:0003677">
    <property type="term" value="F:DNA binding"/>
    <property type="evidence" value="ECO:0007669"/>
    <property type="project" value="InterPro"/>
</dbReference>
<evidence type="ECO:0000313" key="9">
    <source>
        <dbReference type="Proteomes" id="UP000789831"/>
    </source>
</evidence>
<protein>
    <recommendedName>
        <fullName evidence="1">DNA-directed DNA polymerase</fullName>
        <ecNumber evidence="1">2.7.7.7</ecNumber>
    </recommendedName>
    <alternativeName>
        <fullName evidence="5">Mitochondrial DNA polymerase catalytic subunit</fullName>
    </alternativeName>
</protein>
<evidence type="ECO:0000259" key="7">
    <source>
        <dbReference type="SMART" id="SM00482"/>
    </source>
</evidence>
<sequence>MITHTLIIKPILPFGGARVFQKSICNRGHHTFFTSSSSNLQINKNRHWKQLQQQRRGISSIITTKAEKLKQKAEKTKQKAEKTNKNTKDKAENTSSIINNINNNDIVQAGEKRIINEFGVEMLPDWLYNQIFRREARPKMSEERLQLAKDHLSKQGLADKEADALSPLQEFKLPNLCGSTIAEHFLKIGEKQTRPVRELAIRFAESVLPDVPKNWEFKAGWTRYTGDGKEPESVEYPDEELLCFDVETLLSDSPFALMAVAASPDAWYGWVSPQLTEYADNKKKESIKKLSNPDDSVNSIRKGRLIPIGKLQKNRIVVGHNVGFDRARIKEEYHLDPTNTYFLDTMALHVAVSGLCSQQRPSWIKYDKAAAANDSIYLEQAQDFQAVYDVSSLNNLRDVYKFHCSEILDKSARDMFVSGTMEEISDLENFPTLMNYCATDVLATHRVFKKVLPRFLQTCPHPVSFAGMVHMGNMFLPVSCDWDDYLKSAEGVFQEQTSSIEKNLCELAWAAVKLKPEEAMKDPWLQQLDWSLPSLRSRKLPDKPNWYRNLYNARTGKIKITVRTLIAPLLLKLKWLNYPLYFSQKYGWMYRVPKEDTQYQTKAKQCTFQTNPEEPDYEERFAQDEGARYYKVPHKDGEAARVVNPMAKNFVSAFENGILSSEYPEARNALGMNAACSYWISARERIQSQMVVYQGHPDIKDIGFEMDDGKLPGMILPQTLTMGTVTRRAVEKTWLTASNAKENRIGSELKAMVQSPKGYKIVGADVDSEELWISSLIGDAQFGAHGSTALGWMTLQGTKKAGTDLHSKTASILGISRDSAKVFNYGRIYGAGLKFAIQMLRQFNENIEEADAQQRAESLYKQTKGEKYYVNKEAKTLWYGGTESYMFNGLERIATNVEPKTPVLKCGITDALNSKVVNRNYMTSRVNWVVQSSGVDYLHLLLVSMKYLTEKYGIWTRFLLSVHDEVRFLVKEEDSYRAALALQISNLWTRAIFSYMLGIEDLPSSIAFFSAVDIDHVLRKEVEMNCKTLSHPSEIPQGVNITIQNLLKKQKTLYREDNEPDNYNNEDLSTYEISKMPSLYAKLLVQQQPSKDEVFLKAQSCMSSSEIDQEYKKPRYTDNSESKKGYGNYSNEQMNLESSSYYNNYNQEQRNLESSSYYNNMSYNNILYNNEISYNHDNNLSNQIHASQEDNEQYGLHENQTESASIDWGYTQESNQQLHQRYNHNNSSQQPACERHNNYMVSTDNNSNSNINMYRKILRQPKFSIATKKTMSNKNTNNYNSQKSNLIYPQNNITSSRSIINQDDSPSSLDVLHITSTCKYKRITGKRLAKVTGTGELAQLKPLSASKPKKFLGKNLNFQYSE</sequence>
<feature type="domain" description="DNA-directed DNA polymerase family A palm" evidence="7">
    <location>
        <begin position="746"/>
        <end position="974"/>
    </location>
</feature>
<proteinExistence type="predicted"/>
<keyword evidence="2" id="KW-0808">Transferase</keyword>
<dbReference type="PANTHER" id="PTHR10267:SF0">
    <property type="entry name" value="DNA POLYMERASE SUBUNIT GAMMA-1"/>
    <property type="match status" value="1"/>
</dbReference>
<dbReference type="InterPro" id="IPR043502">
    <property type="entry name" value="DNA/RNA_pol_sf"/>
</dbReference>
<evidence type="ECO:0000256" key="5">
    <source>
        <dbReference type="ARBA" id="ARBA00031966"/>
    </source>
</evidence>
<dbReference type="InterPro" id="IPR012337">
    <property type="entry name" value="RNaseH-like_sf"/>
</dbReference>
<dbReference type="InterPro" id="IPR002297">
    <property type="entry name" value="DNA-dir_DNA_pol_A_mt"/>
</dbReference>
<evidence type="ECO:0000256" key="2">
    <source>
        <dbReference type="ARBA" id="ARBA00022679"/>
    </source>
</evidence>
<dbReference type="Gene3D" id="3.30.70.370">
    <property type="match status" value="1"/>
</dbReference>
<dbReference type="Gene3D" id="1.10.150.20">
    <property type="entry name" value="5' to 3' exonuclease, C-terminal subdomain"/>
    <property type="match status" value="1"/>
</dbReference>
<dbReference type="Proteomes" id="UP000789831">
    <property type="component" value="Unassembled WGS sequence"/>
</dbReference>
<evidence type="ECO:0000256" key="4">
    <source>
        <dbReference type="ARBA" id="ARBA00022932"/>
    </source>
</evidence>
<keyword evidence="4" id="KW-0239">DNA-directed DNA polymerase</keyword>
<evidence type="ECO:0000256" key="1">
    <source>
        <dbReference type="ARBA" id="ARBA00012417"/>
    </source>
</evidence>
<name>A0A9N8VU48_9GLOM</name>